<keyword evidence="3" id="KW-0175">Coiled coil</keyword>
<evidence type="ECO:0000256" key="3">
    <source>
        <dbReference type="SAM" id="Coils"/>
    </source>
</evidence>
<dbReference type="InterPro" id="IPR000160">
    <property type="entry name" value="GGDEF_dom"/>
</dbReference>
<dbReference type="RefSeq" id="WP_041394150.1">
    <property type="nucleotide sequence ID" value="NZ_CP009572.1"/>
</dbReference>
<dbReference type="GO" id="GO:0052621">
    <property type="term" value="F:diguanylate cyclase activity"/>
    <property type="evidence" value="ECO:0007669"/>
    <property type="project" value="UniProtKB-EC"/>
</dbReference>
<evidence type="ECO:0000259" key="4">
    <source>
        <dbReference type="PROSITE" id="PS50887"/>
    </source>
</evidence>
<dbReference type="InterPro" id="IPR043128">
    <property type="entry name" value="Rev_trsase/Diguanyl_cyclase"/>
</dbReference>
<protein>
    <recommendedName>
        <fullName evidence="1">diguanylate cyclase</fullName>
        <ecNumber evidence="1">2.7.7.65</ecNumber>
    </recommendedName>
</protein>
<evidence type="ECO:0000313" key="5">
    <source>
        <dbReference type="EMBL" id="AIT08445.1"/>
    </source>
</evidence>
<dbReference type="PANTHER" id="PTHR45138">
    <property type="entry name" value="REGULATORY COMPONENTS OF SENSORY TRANSDUCTION SYSTEM"/>
    <property type="match status" value="1"/>
</dbReference>
<keyword evidence="6" id="KW-1185">Reference proteome</keyword>
<dbReference type="GO" id="GO:1902201">
    <property type="term" value="P:negative regulation of bacterial-type flagellum-dependent cell motility"/>
    <property type="evidence" value="ECO:0007669"/>
    <property type="project" value="TreeGrafter"/>
</dbReference>
<reference evidence="5 6" key="1">
    <citation type="submission" date="2014-09" db="EMBL/GenBank/DDBJ databases">
        <title>Using Illumina technology Improving SMRT sequencing Genome Assembly by RASTools.</title>
        <authorList>
            <person name="Zhou Y."/>
            <person name="Ma T."/>
            <person name="Liu T."/>
        </authorList>
    </citation>
    <scope>NUCLEOTIDE SEQUENCE [LARGE SCALE GENOMIC DNA]</scope>
    <source>
        <strain evidence="5 6">ATCC 55669</strain>
        <plasmid evidence="6">Plasmid STP1</plasmid>
    </source>
</reference>
<gene>
    <name evidence="5" type="ORF">MC45_18210</name>
</gene>
<dbReference type="KEGG" id="stax:MC45_18210"/>
<dbReference type="NCBIfam" id="TIGR00254">
    <property type="entry name" value="GGDEF"/>
    <property type="match status" value="1"/>
</dbReference>
<dbReference type="EC" id="2.7.7.65" evidence="1"/>
<dbReference type="Pfam" id="PF00990">
    <property type="entry name" value="GGDEF"/>
    <property type="match status" value="1"/>
</dbReference>
<dbReference type="Gene3D" id="3.30.70.270">
    <property type="match status" value="1"/>
</dbReference>
<dbReference type="InterPro" id="IPR029787">
    <property type="entry name" value="Nucleotide_cyclase"/>
</dbReference>
<dbReference type="eggNOG" id="COG3706">
    <property type="taxonomic scope" value="Bacteria"/>
</dbReference>
<dbReference type="InterPro" id="IPR050469">
    <property type="entry name" value="Diguanylate_Cyclase"/>
</dbReference>
<keyword evidence="5" id="KW-0614">Plasmid</keyword>
<dbReference type="PROSITE" id="PS50887">
    <property type="entry name" value="GGDEF"/>
    <property type="match status" value="1"/>
</dbReference>
<dbReference type="EMBL" id="CP009572">
    <property type="protein sequence ID" value="AIT08445.1"/>
    <property type="molecule type" value="Genomic_DNA"/>
</dbReference>
<dbReference type="SUPFAM" id="SSF55073">
    <property type="entry name" value="Nucleotide cyclase"/>
    <property type="match status" value="1"/>
</dbReference>
<proteinExistence type="predicted"/>
<evidence type="ECO:0000313" key="6">
    <source>
        <dbReference type="Proteomes" id="UP000033200"/>
    </source>
</evidence>
<geneLocation type="plasmid" evidence="5 6">
    <name>STP1</name>
</geneLocation>
<evidence type="ECO:0000256" key="1">
    <source>
        <dbReference type="ARBA" id="ARBA00012528"/>
    </source>
</evidence>
<dbReference type="HOGENOM" id="CLU_888277_0_0_5"/>
<dbReference type="PANTHER" id="PTHR45138:SF9">
    <property type="entry name" value="DIGUANYLATE CYCLASE DGCM-RELATED"/>
    <property type="match status" value="1"/>
</dbReference>
<dbReference type="GO" id="GO:0005886">
    <property type="term" value="C:plasma membrane"/>
    <property type="evidence" value="ECO:0007669"/>
    <property type="project" value="TreeGrafter"/>
</dbReference>
<dbReference type="AlphaFoldDB" id="A0A097ELK3"/>
<dbReference type="SMART" id="SM00267">
    <property type="entry name" value="GGDEF"/>
    <property type="match status" value="1"/>
</dbReference>
<sequence length="313" mass="33380">MPSFDLAREALAFLERHRLDPSPAYQDLASRYVANPHSPLARDIDEHTDGGLRLTADTATMLIDRYCRDGPPEVTWRERNVAMQADELGSLAADAHDLTRTLGADIGAAGGRVPVDQDAIVARLAQAERELADLRGELARLRDAITGGAPRVTGHERDGLTAALDQAGGERLFREVALSGRSYVMILFGIDGLVGINARYGRSVGNNVLSAFAATLRESFPDEELIRWSGNEFIVVLRDVALTMARALAEEALDAFHARRLKLRGSGDVIGPLTASAGIVVGKGDETTASIEQARANLAAGAAAGGRDVYGTV</sequence>
<dbReference type="Proteomes" id="UP000033200">
    <property type="component" value="Plasmid STP1"/>
</dbReference>
<name>A0A097ELK3_9SPHN</name>
<comment type="catalytic activity">
    <reaction evidence="2">
        <text>2 GTP = 3',3'-c-di-GMP + 2 diphosphate</text>
        <dbReference type="Rhea" id="RHEA:24898"/>
        <dbReference type="ChEBI" id="CHEBI:33019"/>
        <dbReference type="ChEBI" id="CHEBI:37565"/>
        <dbReference type="ChEBI" id="CHEBI:58805"/>
        <dbReference type="EC" id="2.7.7.65"/>
    </reaction>
</comment>
<organism evidence="5 6">
    <name type="scientific">Sphingomonas taxi</name>
    <dbReference type="NCBI Taxonomy" id="1549858"/>
    <lineage>
        <taxon>Bacteria</taxon>
        <taxon>Pseudomonadati</taxon>
        <taxon>Pseudomonadota</taxon>
        <taxon>Alphaproteobacteria</taxon>
        <taxon>Sphingomonadales</taxon>
        <taxon>Sphingomonadaceae</taxon>
        <taxon>Sphingomonas</taxon>
    </lineage>
</organism>
<feature type="coiled-coil region" evidence="3">
    <location>
        <begin position="117"/>
        <end position="144"/>
    </location>
</feature>
<evidence type="ECO:0000256" key="2">
    <source>
        <dbReference type="ARBA" id="ARBA00034247"/>
    </source>
</evidence>
<feature type="domain" description="GGDEF" evidence="4">
    <location>
        <begin position="181"/>
        <end position="313"/>
    </location>
</feature>
<dbReference type="GO" id="GO:0043709">
    <property type="term" value="P:cell adhesion involved in single-species biofilm formation"/>
    <property type="evidence" value="ECO:0007669"/>
    <property type="project" value="TreeGrafter"/>
</dbReference>
<accession>A0A097ELK3</accession>